<comment type="caution">
    <text evidence="2">The sequence shown here is derived from an EMBL/GenBank/DDBJ whole genome shotgun (WGS) entry which is preliminary data.</text>
</comment>
<dbReference type="PANTHER" id="PTHR48207:SF3">
    <property type="entry name" value="SUCCINATE--HYDROXYMETHYLGLUTARATE COA-TRANSFERASE"/>
    <property type="match status" value="1"/>
</dbReference>
<keyword evidence="1 2" id="KW-0808">Transferase</keyword>
<accession>A0AA42IYD9</accession>
<dbReference type="InterPro" id="IPR003673">
    <property type="entry name" value="CoA-Trfase_fam_III"/>
</dbReference>
<dbReference type="GO" id="GO:0008410">
    <property type="term" value="F:CoA-transferase activity"/>
    <property type="evidence" value="ECO:0007669"/>
    <property type="project" value="TreeGrafter"/>
</dbReference>
<dbReference type="InterPro" id="IPR050483">
    <property type="entry name" value="CoA-transferase_III_domain"/>
</dbReference>
<name>A0AA42IYD9_9BURK</name>
<dbReference type="RefSeq" id="WP_279994050.1">
    <property type="nucleotide sequence ID" value="NZ_JAOCDZ010000002.1"/>
</dbReference>
<reference evidence="2" key="1">
    <citation type="submission" date="2022-09" db="EMBL/GenBank/DDBJ databases">
        <title>Intensive care unit water sources are persistently colonized with multi-drug resistant bacteria and are the site of extensive horizontal gene transfer of antibiotic resistance genes.</title>
        <authorList>
            <person name="Diorio-Toth L."/>
        </authorList>
    </citation>
    <scope>NUCLEOTIDE SEQUENCE</scope>
    <source>
        <strain evidence="2">GD03843</strain>
    </source>
</reference>
<evidence type="ECO:0000256" key="1">
    <source>
        <dbReference type="ARBA" id="ARBA00022679"/>
    </source>
</evidence>
<dbReference type="Proteomes" id="UP001161094">
    <property type="component" value="Unassembled WGS sequence"/>
</dbReference>
<dbReference type="InterPro" id="IPR044855">
    <property type="entry name" value="CoA-Trfase_III_dom3_sf"/>
</dbReference>
<sequence>MSQSQARSSQTDRLRAPLAGVRIADFTIHAAGPFCTHLLSQLGAECIKIESATRPDAFRKPHAVYGRMSAATFDQVSANKLSVRLNLKQPEAVALAKRIVALSEVAAESFRPGVMQRLGLSFEALREAKPDLVLLSLSSCGQSGPDSHFAGYAPLFGAWGGLGWMSGYRDGPPVEMRHVMDHAAGVHAALATLAALHQRRRTGQAQHVDLAAREVASAMIGDALVLASLGITPERPGNADLAMAPHGVYPTSQPDRWLTLAIRNDAEWQALVRTLGQGEGNSSSDSSGNGNGAGYARYATAALRRQHSQELDDMLTRWLSTCDADATAERLQQAGVCAHVSWTMQDVASDPHLSARGAVTTVQAPDIPARLAVGAPARFSGADQVGIRRLTPALGQDEDYVFGELLGLGAQQRADLERREVIL</sequence>
<dbReference type="InterPro" id="IPR023606">
    <property type="entry name" value="CoA-Trfase_III_dom_1_sf"/>
</dbReference>
<evidence type="ECO:0000313" key="2">
    <source>
        <dbReference type="EMBL" id="MDH0735018.1"/>
    </source>
</evidence>
<dbReference type="AlphaFoldDB" id="A0AA42IYD9"/>
<dbReference type="SUPFAM" id="SSF89796">
    <property type="entry name" value="CoA-transferase family III (CaiB/BaiF)"/>
    <property type="match status" value="1"/>
</dbReference>
<dbReference type="Pfam" id="PF02515">
    <property type="entry name" value="CoA_transf_3"/>
    <property type="match status" value="1"/>
</dbReference>
<dbReference type="Gene3D" id="3.30.1540.10">
    <property type="entry name" value="formyl-coa transferase, domain 3"/>
    <property type="match status" value="1"/>
</dbReference>
<organism evidence="2 3">
    <name type="scientific">Achromobacter spanius</name>
    <dbReference type="NCBI Taxonomy" id="217203"/>
    <lineage>
        <taxon>Bacteria</taxon>
        <taxon>Pseudomonadati</taxon>
        <taxon>Pseudomonadota</taxon>
        <taxon>Betaproteobacteria</taxon>
        <taxon>Burkholderiales</taxon>
        <taxon>Alcaligenaceae</taxon>
        <taxon>Achromobacter</taxon>
    </lineage>
</organism>
<dbReference type="EMBL" id="JAOCDZ010000002">
    <property type="protein sequence ID" value="MDH0735018.1"/>
    <property type="molecule type" value="Genomic_DNA"/>
</dbReference>
<proteinExistence type="predicted"/>
<gene>
    <name evidence="2" type="ORF">N5D93_04300</name>
</gene>
<dbReference type="PANTHER" id="PTHR48207">
    <property type="entry name" value="SUCCINATE--HYDROXYMETHYLGLUTARATE COA-TRANSFERASE"/>
    <property type="match status" value="1"/>
</dbReference>
<dbReference type="Gene3D" id="3.40.50.10540">
    <property type="entry name" value="Crotonobetainyl-coa:carnitine coa-transferase, domain 1"/>
    <property type="match status" value="1"/>
</dbReference>
<evidence type="ECO:0000313" key="3">
    <source>
        <dbReference type="Proteomes" id="UP001161094"/>
    </source>
</evidence>
<protein>
    <submittedName>
        <fullName evidence="2">CoA transferase</fullName>
    </submittedName>
</protein>